<dbReference type="PANTHER" id="PTHR48050">
    <property type="entry name" value="STEROL 3-BETA-GLUCOSYLTRANSFERASE"/>
    <property type="match status" value="1"/>
</dbReference>
<accession>A0A448IDY2</accession>
<dbReference type="OrthoDB" id="3253247at2"/>
<name>A0A448IDY2_MYCCI</name>
<dbReference type="CDD" id="cd03784">
    <property type="entry name" value="GT1_Gtf-like"/>
    <property type="match status" value="1"/>
</dbReference>
<feature type="domain" description="Erythromycin biosynthesis protein CIII-like C-terminal" evidence="2">
    <location>
        <begin position="301"/>
        <end position="400"/>
    </location>
</feature>
<dbReference type="Pfam" id="PF03033">
    <property type="entry name" value="Glyco_transf_28"/>
    <property type="match status" value="1"/>
</dbReference>
<evidence type="ECO:0000313" key="4">
    <source>
        <dbReference type="Proteomes" id="UP000282551"/>
    </source>
</evidence>
<dbReference type="InterPro" id="IPR004276">
    <property type="entry name" value="GlycoTrans_28_N"/>
</dbReference>
<dbReference type="GO" id="GO:0005975">
    <property type="term" value="P:carbohydrate metabolic process"/>
    <property type="evidence" value="ECO:0007669"/>
    <property type="project" value="InterPro"/>
</dbReference>
<keyword evidence="3" id="KW-0808">Transferase</keyword>
<reference evidence="3 4" key="1">
    <citation type="submission" date="2018-12" db="EMBL/GenBank/DDBJ databases">
        <authorList>
            <consortium name="Pathogen Informatics"/>
        </authorList>
    </citation>
    <scope>NUCLEOTIDE SEQUENCE [LARGE SCALE GENOMIC DNA]</scope>
    <source>
        <strain evidence="3 4">NCTC10485</strain>
    </source>
</reference>
<dbReference type="Pfam" id="PF06722">
    <property type="entry name" value="EryCIII-like_C"/>
    <property type="match status" value="1"/>
</dbReference>
<evidence type="ECO:0000259" key="2">
    <source>
        <dbReference type="Pfam" id="PF06722"/>
    </source>
</evidence>
<dbReference type="EC" id="2.-.-.-" evidence="3"/>
<gene>
    <name evidence="3" type="ORF">NCTC10485_04922</name>
</gene>
<dbReference type="AlphaFoldDB" id="A0A448IDY2"/>
<protein>
    <submittedName>
        <fullName evidence="3">Glycosyl transferase family protein</fullName>
        <ecNumber evidence="3">2.-.-.-</ecNumber>
    </submittedName>
</protein>
<organism evidence="3 4">
    <name type="scientific">Mycolicibacterium chitae</name>
    <name type="common">Mycobacterium chitae</name>
    <dbReference type="NCBI Taxonomy" id="1792"/>
    <lineage>
        <taxon>Bacteria</taxon>
        <taxon>Bacillati</taxon>
        <taxon>Actinomycetota</taxon>
        <taxon>Actinomycetes</taxon>
        <taxon>Mycobacteriales</taxon>
        <taxon>Mycobacteriaceae</taxon>
        <taxon>Mycolicibacterium</taxon>
    </lineage>
</organism>
<dbReference type="EMBL" id="LR134355">
    <property type="protein sequence ID" value="VEG50604.1"/>
    <property type="molecule type" value="Genomic_DNA"/>
</dbReference>
<dbReference type="GO" id="GO:0033072">
    <property type="term" value="P:vancomycin biosynthetic process"/>
    <property type="evidence" value="ECO:0007669"/>
    <property type="project" value="UniProtKB-ARBA"/>
</dbReference>
<dbReference type="InterPro" id="IPR050426">
    <property type="entry name" value="Glycosyltransferase_28"/>
</dbReference>
<evidence type="ECO:0000313" key="3">
    <source>
        <dbReference type="EMBL" id="VEG50604.1"/>
    </source>
</evidence>
<dbReference type="InterPro" id="IPR002213">
    <property type="entry name" value="UDP_glucos_trans"/>
</dbReference>
<dbReference type="InterPro" id="IPR010610">
    <property type="entry name" value="EryCIII-like_C"/>
</dbReference>
<dbReference type="GO" id="GO:0008194">
    <property type="term" value="F:UDP-glycosyltransferase activity"/>
    <property type="evidence" value="ECO:0007669"/>
    <property type="project" value="InterPro"/>
</dbReference>
<keyword evidence="4" id="KW-1185">Reference proteome</keyword>
<dbReference type="FunFam" id="3.40.50.2000:FF:000009">
    <property type="entry name" value="Sterol 3-beta-glucosyltransferase UGT80A2"/>
    <property type="match status" value="1"/>
</dbReference>
<feature type="domain" description="Glycosyltransferase family 28 N-terminal" evidence="1">
    <location>
        <begin position="3"/>
        <end position="87"/>
    </location>
</feature>
<dbReference type="Proteomes" id="UP000282551">
    <property type="component" value="Chromosome"/>
</dbReference>
<dbReference type="SUPFAM" id="SSF53756">
    <property type="entry name" value="UDP-Glycosyltransferase/glycogen phosphorylase"/>
    <property type="match status" value="1"/>
</dbReference>
<dbReference type="GO" id="GO:0016758">
    <property type="term" value="F:hexosyltransferase activity"/>
    <property type="evidence" value="ECO:0007669"/>
    <property type="project" value="InterPro"/>
</dbReference>
<proteinExistence type="predicted"/>
<dbReference type="PANTHER" id="PTHR48050:SF13">
    <property type="entry name" value="STEROL 3-BETA-GLUCOSYLTRANSFERASE UGT80A2"/>
    <property type="match status" value="1"/>
</dbReference>
<sequence length="422" mass="46558">MKFVLASYGTRGDIEPSIFVGRELQRRGHTVLMAVPPDLMGFTESAGLETVAYGLDTKTWLDVYRNFWKFALHKFWRVGDIRRLWREMWELSDTAWAQMAATLKTAADGADVILAGQSYQEPAANVAEYHDIPLATLHHVPMRPNGQLVTFLPAKLGRWSMKAFDWVGWRLNKKVEDAQRRDLRLPRATGPTSRRITARNSLEIQAYDAAAFPGLAVEWAECRDQRPFVGALTMTMSTEADDEVAAWIATGTPPICFGFGSMPVESPEDTVEMISSACAELGERALVCAGWSDFSEVSHAEHVKVVGAVNYAAIFPLCRAVVHHGGSGTTAASMRAGVPTLVLSMDANQALWGGQIKKMKIGTTRRFSKSNRATMTQDLHRILDPGYATRARDLADRMTSPAESVVHAADVVEEFAGSRRLA</sequence>
<dbReference type="Gene3D" id="3.40.50.2000">
    <property type="entry name" value="Glycogen Phosphorylase B"/>
    <property type="match status" value="2"/>
</dbReference>
<evidence type="ECO:0000259" key="1">
    <source>
        <dbReference type="Pfam" id="PF03033"/>
    </source>
</evidence>
<dbReference type="RefSeq" id="WP_126336118.1">
    <property type="nucleotide sequence ID" value="NZ_AP022604.1"/>
</dbReference>